<sequence length="61" mass="6974">MKIGDLVSVKGTTLTGKVIDLIDSFSICDEQYGMVSVMIDRDDSRTEIEIFEFENLEKLER</sequence>
<dbReference type="RefSeq" id="YP_009795902.1">
    <property type="nucleotide sequence ID" value="NC_047897.1"/>
</dbReference>
<dbReference type="GeneID" id="54986278"/>
<protein>
    <recommendedName>
        <fullName evidence="3">DUF2187 domain-containing protein</fullName>
    </recommendedName>
</protein>
<evidence type="ECO:0008006" key="3">
    <source>
        <dbReference type="Google" id="ProtNLM"/>
    </source>
</evidence>
<evidence type="ECO:0000313" key="1">
    <source>
        <dbReference type="EMBL" id="ATW59472.1"/>
    </source>
</evidence>
<dbReference type="Proteomes" id="UP000241560">
    <property type="component" value="Segment"/>
</dbReference>
<name>A0A2H4PB60_9CAUD</name>
<reference evidence="1 2" key="1">
    <citation type="submission" date="2017-10" db="EMBL/GenBank/DDBJ databases">
        <title>Isolation and characterisation of Lactobacillus bacteriophages that infect wine-derived L. plantarum strains.</title>
        <authorList>
            <person name="Kyrkou I."/>
            <person name="Hestbjerg Hansen L."/>
        </authorList>
    </citation>
    <scope>NUCLEOTIDE SEQUENCE [LARGE SCALE GENOMIC DNA]</scope>
</reference>
<proteinExistence type="predicted"/>
<evidence type="ECO:0000313" key="2">
    <source>
        <dbReference type="Proteomes" id="UP000241560"/>
    </source>
</evidence>
<keyword evidence="2" id="KW-1185">Reference proteome</keyword>
<organism evidence="1 2">
    <name type="scientific">Lactobacillus phage Lenus</name>
    <dbReference type="NCBI Taxonomy" id="2053682"/>
    <lineage>
        <taxon>Viruses</taxon>
        <taxon>Duplodnaviria</taxon>
        <taxon>Heunggongvirae</taxon>
        <taxon>Uroviricota</taxon>
        <taxon>Caudoviricetes</taxon>
        <taxon>Tybeckvirinae</taxon>
        <taxon>Lenusvirus</taxon>
        <taxon>Lenusvirus lenus</taxon>
    </lineage>
</organism>
<dbReference type="KEGG" id="vg:54986278"/>
<dbReference type="EMBL" id="MG252693">
    <property type="protein sequence ID" value="ATW59472.1"/>
    <property type="molecule type" value="Genomic_DNA"/>
</dbReference>
<accession>A0A2H4PB60</accession>